<evidence type="ECO:0000256" key="1">
    <source>
        <dbReference type="SAM" id="MobiDB-lite"/>
    </source>
</evidence>
<accession>A0A495EU20</accession>
<proteinExistence type="predicted"/>
<dbReference type="Pfam" id="PF08310">
    <property type="entry name" value="LGFP"/>
    <property type="match status" value="3"/>
</dbReference>
<reference evidence="3 4" key="1">
    <citation type="submission" date="2018-10" db="EMBL/GenBank/DDBJ databases">
        <title>Genomic Encyclopedia of Type Strains, Phase IV (KMG-IV): sequencing the most valuable type-strain genomes for metagenomic binning, comparative biology and taxonomic classification.</title>
        <authorList>
            <person name="Goeker M."/>
        </authorList>
    </citation>
    <scope>NUCLEOTIDE SEQUENCE [LARGE SCALE GENOMIC DNA]</scope>
    <source>
        <strain evidence="3 4">DSM 25586</strain>
    </source>
</reference>
<feature type="chain" id="PRO_5039345218" evidence="2">
    <location>
        <begin position="23"/>
        <end position="348"/>
    </location>
</feature>
<sequence>MFIKRPLTLAMAALALAGSTVAASVPAEAAGYTTGGAIGFLYNSQGRTLGAPTSNEYSGRADRVQNFRYGLIYWSSATGAHSVRGGILGEYRSNGSDAGKLGLPITEEKPTVGGGVYQQFKGGIIYWTASRGAHATLGAIRSVYAQTGAERGPLGFPTSSEISARNAGASFVYQNFEHGIISWNGVGVPVFNEDPGHAHVVFGDFYKEYLAAGGAKVVGYISNNEGTSQPDATGAFSVAGQWFQNGGIFYKAGAGVHYLPNAWLDGVSDTDLEALGYPTSGVHAVAGGTAVTFENGSVALGPDGKFTVTLSTPSPTPTSSPSATPTPTVQTGALKGSLVPSPASITRR</sequence>
<dbReference type="Proteomes" id="UP000276055">
    <property type="component" value="Unassembled WGS sequence"/>
</dbReference>
<dbReference type="RefSeq" id="WP_167467857.1">
    <property type="nucleotide sequence ID" value="NZ_RBIR01000002.1"/>
</dbReference>
<dbReference type="EMBL" id="RBIR01000002">
    <property type="protein sequence ID" value="RKR20495.1"/>
    <property type="molecule type" value="Genomic_DNA"/>
</dbReference>
<evidence type="ECO:0000313" key="3">
    <source>
        <dbReference type="EMBL" id="RKR20495.1"/>
    </source>
</evidence>
<evidence type="ECO:0000256" key="2">
    <source>
        <dbReference type="SAM" id="SignalP"/>
    </source>
</evidence>
<dbReference type="AlphaFoldDB" id="A0A495EU20"/>
<feature type="compositionally biased region" description="Low complexity" evidence="1">
    <location>
        <begin position="311"/>
        <end position="328"/>
    </location>
</feature>
<comment type="caution">
    <text evidence="3">The sequence shown here is derived from an EMBL/GenBank/DDBJ whole genome shotgun (WGS) entry which is preliminary data.</text>
</comment>
<dbReference type="InterPro" id="IPR013207">
    <property type="entry name" value="LGFP"/>
</dbReference>
<organism evidence="3 4">
    <name type="scientific">Arthrobacter oryzae</name>
    <dbReference type="NCBI Taxonomy" id="409290"/>
    <lineage>
        <taxon>Bacteria</taxon>
        <taxon>Bacillati</taxon>
        <taxon>Actinomycetota</taxon>
        <taxon>Actinomycetes</taxon>
        <taxon>Micrococcales</taxon>
        <taxon>Micrococcaceae</taxon>
        <taxon>Arthrobacter</taxon>
    </lineage>
</organism>
<evidence type="ECO:0000313" key="4">
    <source>
        <dbReference type="Proteomes" id="UP000276055"/>
    </source>
</evidence>
<keyword evidence="2" id="KW-0732">Signal</keyword>
<name>A0A495EU20_9MICC</name>
<protein>
    <submittedName>
        <fullName evidence="3">LGFP repeat-containing protein</fullName>
    </submittedName>
</protein>
<feature type="region of interest" description="Disordered" evidence="1">
    <location>
        <begin position="310"/>
        <end position="348"/>
    </location>
</feature>
<feature type="signal peptide" evidence="2">
    <location>
        <begin position="1"/>
        <end position="22"/>
    </location>
</feature>
<gene>
    <name evidence="3" type="ORF">C8D78_1130</name>
</gene>